<accession>A0A2V4WTV5</accession>
<name>A0A2V4WTV5_PAEBA</name>
<dbReference type="Proteomes" id="UP000247790">
    <property type="component" value="Unassembled WGS sequence"/>
</dbReference>
<dbReference type="EMBL" id="QJSW01000002">
    <property type="protein sequence ID" value="PYE51789.1"/>
    <property type="molecule type" value="Genomic_DNA"/>
</dbReference>
<gene>
    <name evidence="1" type="ORF">DFQ00_102585</name>
</gene>
<organism evidence="1 2">
    <name type="scientific">Paenibacillus barcinonensis</name>
    <dbReference type="NCBI Taxonomy" id="198119"/>
    <lineage>
        <taxon>Bacteria</taxon>
        <taxon>Bacillati</taxon>
        <taxon>Bacillota</taxon>
        <taxon>Bacilli</taxon>
        <taxon>Bacillales</taxon>
        <taxon>Paenibacillaceae</taxon>
        <taxon>Paenibacillus</taxon>
    </lineage>
</organism>
<sequence>MAVMEYDEIYNYLLIYSEKYLEEYPEDKQEIFHLLDVVKKRWGLHY</sequence>
<evidence type="ECO:0000313" key="1">
    <source>
        <dbReference type="EMBL" id="PYE51789.1"/>
    </source>
</evidence>
<proteinExistence type="predicted"/>
<reference evidence="1 2" key="1">
    <citation type="submission" date="2018-06" db="EMBL/GenBank/DDBJ databases">
        <title>Genomic Encyclopedia of Type Strains, Phase III (KMG-III): the genomes of soil and plant-associated and newly described type strains.</title>
        <authorList>
            <person name="Whitman W."/>
        </authorList>
    </citation>
    <scope>NUCLEOTIDE SEQUENCE [LARGE SCALE GENOMIC DNA]</scope>
    <source>
        <strain evidence="1 2">CECT 7022</strain>
    </source>
</reference>
<dbReference type="AlphaFoldDB" id="A0A2V4WTV5"/>
<evidence type="ECO:0000313" key="2">
    <source>
        <dbReference type="Proteomes" id="UP000247790"/>
    </source>
</evidence>
<comment type="caution">
    <text evidence="1">The sequence shown here is derived from an EMBL/GenBank/DDBJ whole genome shotgun (WGS) entry which is preliminary data.</text>
</comment>
<protein>
    <submittedName>
        <fullName evidence="1">Uncharacterized protein</fullName>
    </submittedName>
</protein>